<dbReference type="Pfam" id="PF03754">
    <property type="entry name" value="At2g31720-like"/>
    <property type="match status" value="1"/>
</dbReference>
<evidence type="ECO:0000256" key="5">
    <source>
        <dbReference type="ARBA" id="ARBA00023242"/>
    </source>
</evidence>
<evidence type="ECO:0000256" key="4">
    <source>
        <dbReference type="ARBA" id="ARBA00023163"/>
    </source>
</evidence>
<evidence type="ECO:0000256" key="2">
    <source>
        <dbReference type="ARBA" id="ARBA00023015"/>
    </source>
</evidence>
<dbReference type="PANTHER" id="PTHR31541">
    <property type="entry name" value="B3 DOMAIN PLANT PROTEIN-RELATED"/>
    <property type="match status" value="1"/>
</dbReference>
<keyword evidence="2" id="KW-0805">Transcription regulation</keyword>
<dbReference type="AlphaFoldDB" id="A0A7G2E9E5"/>
<comment type="subcellular location">
    <subcellularLocation>
        <location evidence="1">Nucleus</location>
    </subcellularLocation>
</comment>
<dbReference type="InterPro" id="IPR015300">
    <property type="entry name" value="DNA-bd_pseudobarrel_sf"/>
</dbReference>
<feature type="region of interest" description="Disordered" evidence="6">
    <location>
        <begin position="55"/>
        <end position="134"/>
    </location>
</feature>
<dbReference type="InterPro" id="IPR005508">
    <property type="entry name" value="At2g31720-like"/>
</dbReference>
<dbReference type="GO" id="GO:0005634">
    <property type="term" value="C:nucleus"/>
    <property type="evidence" value="ECO:0007669"/>
    <property type="project" value="UniProtKB-SubCell"/>
</dbReference>
<dbReference type="PROSITE" id="PS50863">
    <property type="entry name" value="B3"/>
    <property type="match status" value="1"/>
</dbReference>
<accession>A0A7G2E9E5</accession>
<dbReference type="PANTHER" id="PTHR31541:SF61">
    <property type="entry name" value="TF-B3 DOMAIN-CONTAINING PROTEIN"/>
    <property type="match status" value="1"/>
</dbReference>
<feature type="compositionally biased region" description="Basic and acidic residues" evidence="6">
    <location>
        <begin position="90"/>
        <end position="105"/>
    </location>
</feature>
<keyword evidence="3" id="KW-0238">DNA-binding</keyword>
<dbReference type="InterPro" id="IPR003340">
    <property type="entry name" value="B3_DNA-bd"/>
</dbReference>
<feature type="domain" description="TF-B3" evidence="7">
    <location>
        <begin position="133"/>
        <end position="231"/>
    </location>
</feature>
<feature type="compositionally biased region" description="Polar residues" evidence="6">
    <location>
        <begin position="106"/>
        <end position="118"/>
    </location>
</feature>
<evidence type="ECO:0000313" key="8">
    <source>
        <dbReference type="EMBL" id="CAD5318865.1"/>
    </source>
</evidence>
<evidence type="ECO:0000256" key="3">
    <source>
        <dbReference type="ARBA" id="ARBA00023125"/>
    </source>
</evidence>
<dbReference type="Proteomes" id="UP000516314">
    <property type="component" value="Chromosome 2"/>
</dbReference>
<dbReference type="EMBL" id="LR881467">
    <property type="protein sequence ID" value="CAD5318865.1"/>
    <property type="molecule type" value="Genomic_DNA"/>
</dbReference>
<reference evidence="8 9" key="1">
    <citation type="submission" date="2020-09" db="EMBL/GenBank/DDBJ databases">
        <authorList>
            <person name="Ashkenazy H."/>
        </authorList>
    </citation>
    <scope>NUCLEOTIDE SEQUENCE [LARGE SCALE GENOMIC DNA]</scope>
    <source>
        <strain evidence="9">cv. Cdm-0</strain>
    </source>
</reference>
<evidence type="ECO:0000313" key="9">
    <source>
        <dbReference type="Proteomes" id="UP000516314"/>
    </source>
</evidence>
<protein>
    <submittedName>
        <fullName evidence="8">(thale cress) hypothetical protein</fullName>
    </submittedName>
</protein>
<feature type="compositionally biased region" description="Polar residues" evidence="6">
    <location>
        <begin position="60"/>
        <end position="72"/>
    </location>
</feature>
<evidence type="ECO:0000256" key="6">
    <source>
        <dbReference type="SAM" id="MobiDB-lite"/>
    </source>
</evidence>
<name>A0A7G2E9E5_ARATH</name>
<gene>
    <name evidence="8" type="ORF">AT9943_LOCUS7076</name>
</gene>
<dbReference type="GO" id="GO:0003677">
    <property type="term" value="F:DNA binding"/>
    <property type="evidence" value="ECO:0007669"/>
    <property type="project" value="UniProtKB-KW"/>
</dbReference>
<dbReference type="SUPFAM" id="SSF101936">
    <property type="entry name" value="DNA-binding pseudobarrel domain"/>
    <property type="match status" value="1"/>
</dbReference>
<sequence length="280" mass="31720">MVRAFAYEEIGETSTEAHASAEDNKRDRTRRVINYNLRSTTMISSLSKRLKIDECKNQDPEQNPNRVASSPSLCHVKSKRPQKGVSNKPGDNRALDIIDECKNQDPEQNPNRVASSPSLCHVESKRPQKGVSNKPILDMDFLNEEELEKIDRHYKKISDSDKEADVILVNSEGLQRKLKLKRWNMTSTSNYVLGSGWNKVVTENILKTGTRLRLWSFHSPDMLFFALVLSDPDLAPTKDWECLNLLAKLSVETACLEASQDADTMSSLVSDTELDLELRL</sequence>
<dbReference type="Gene3D" id="2.40.330.10">
    <property type="entry name" value="DNA-binding pseudobarrel domain"/>
    <property type="match status" value="1"/>
</dbReference>
<keyword evidence="4" id="KW-0804">Transcription</keyword>
<proteinExistence type="predicted"/>
<keyword evidence="5" id="KW-0539">Nucleus</keyword>
<organism evidence="8 9">
    <name type="scientific">Arabidopsis thaliana</name>
    <name type="common">Mouse-ear cress</name>
    <dbReference type="NCBI Taxonomy" id="3702"/>
    <lineage>
        <taxon>Eukaryota</taxon>
        <taxon>Viridiplantae</taxon>
        <taxon>Streptophyta</taxon>
        <taxon>Embryophyta</taxon>
        <taxon>Tracheophyta</taxon>
        <taxon>Spermatophyta</taxon>
        <taxon>Magnoliopsida</taxon>
        <taxon>eudicotyledons</taxon>
        <taxon>Gunneridae</taxon>
        <taxon>Pentapetalae</taxon>
        <taxon>rosids</taxon>
        <taxon>malvids</taxon>
        <taxon>Brassicales</taxon>
        <taxon>Brassicaceae</taxon>
        <taxon>Camelineae</taxon>
        <taxon>Arabidopsis</taxon>
    </lineage>
</organism>
<evidence type="ECO:0000259" key="7">
    <source>
        <dbReference type="PROSITE" id="PS50863"/>
    </source>
</evidence>
<evidence type="ECO:0000256" key="1">
    <source>
        <dbReference type="ARBA" id="ARBA00004123"/>
    </source>
</evidence>